<dbReference type="Pfam" id="PF10262">
    <property type="entry name" value="Rdx"/>
    <property type="match status" value="1"/>
</dbReference>
<dbReference type="Proteomes" id="UP000245946">
    <property type="component" value="Unassembled WGS sequence"/>
</dbReference>
<dbReference type="RefSeq" id="XP_025596008.1">
    <property type="nucleotide sequence ID" value="XM_025743290.1"/>
</dbReference>
<organism evidence="2 3">
    <name type="scientific">Tilletiopsis washingtonensis</name>
    <dbReference type="NCBI Taxonomy" id="58919"/>
    <lineage>
        <taxon>Eukaryota</taxon>
        <taxon>Fungi</taxon>
        <taxon>Dikarya</taxon>
        <taxon>Basidiomycota</taxon>
        <taxon>Ustilaginomycotina</taxon>
        <taxon>Exobasidiomycetes</taxon>
        <taxon>Entylomatales</taxon>
        <taxon>Entylomatales incertae sedis</taxon>
        <taxon>Tilletiopsis</taxon>
    </lineage>
</organism>
<keyword evidence="1" id="KW-0676">Redox-active center</keyword>
<protein>
    <submittedName>
        <fullName evidence="2">Uncharacterized protein</fullName>
    </submittedName>
</protein>
<dbReference type="EMBL" id="KZ819303">
    <property type="protein sequence ID" value="PWN95729.1"/>
    <property type="molecule type" value="Genomic_DNA"/>
</dbReference>
<dbReference type="AlphaFoldDB" id="A0A316Z2E0"/>
<dbReference type="PANTHER" id="PTHR36417:SF2">
    <property type="entry name" value="SELENOPROTEIN DOMAIN PROTEIN (AFU_ORTHOLOGUE AFUA_1G05220)"/>
    <property type="match status" value="1"/>
</dbReference>
<dbReference type="PANTHER" id="PTHR36417">
    <property type="entry name" value="SELENOPROTEIN DOMAIN PROTEIN (AFU_ORTHOLOGUE AFUA_1G05220)"/>
    <property type="match status" value="1"/>
</dbReference>
<accession>A0A316Z2E0</accession>
<gene>
    <name evidence="2" type="ORF">FA09DRAFT_332040</name>
</gene>
<evidence type="ECO:0000313" key="3">
    <source>
        <dbReference type="Proteomes" id="UP000245946"/>
    </source>
</evidence>
<dbReference type="SUPFAM" id="SSF52833">
    <property type="entry name" value="Thioredoxin-like"/>
    <property type="match status" value="1"/>
</dbReference>
<evidence type="ECO:0000313" key="2">
    <source>
        <dbReference type="EMBL" id="PWN95729.1"/>
    </source>
</evidence>
<dbReference type="Gene3D" id="3.40.30.10">
    <property type="entry name" value="Glutaredoxin"/>
    <property type="match status" value="1"/>
</dbReference>
<dbReference type="OrthoDB" id="60822at2759"/>
<dbReference type="InterPro" id="IPR036249">
    <property type="entry name" value="Thioredoxin-like_sf"/>
</dbReference>
<proteinExistence type="predicted"/>
<reference evidence="2 3" key="1">
    <citation type="journal article" date="2018" name="Mol. Biol. Evol.">
        <title>Broad Genomic Sampling Reveals a Smut Pathogenic Ancestry of the Fungal Clade Ustilaginomycotina.</title>
        <authorList>
            <person name="Kijpornyongpan T."/>
            <person name="Mondo S.J."/>
            <person name="Barry K."/>
            <person name="Sandor L."/>
            <person name="Lee J."/>
            <person name="Lipzen A."/>
            <person name="Pangilinan J."/>
            <person name="LaButti K."/>
            <person name="Hainaut M."/>
            <person name="Henrissat B."/>
            <person name="Grigoriev I.V."/>
            <person name="Spatafora J.W."/>
            <person name="Aime M.C."/>
        </authorList>
    </citation>
    <scope>NUCLEOTIDE SEQUENCE [LARGE SCALE GENOMIC DNA]</scope>
    <source>
        <strain evidence="2 3">MCA 4186</strain>
    </source>
</reference>
<dbReference type="InterPro" id="IPR011893">
    <property type="entry name" value="Selenoprotein_Rdx-typ"/>
</dbReference>
<name>A0A316Z2E0_9BASI</name>
<evidence type="ECO:0000256" key="1">
    <source>
        <dbReference type="ARBA" id="ARBA00023284"/>
    </source>
</evidence>
<dbReference type="GeneID" id="37270834"/>
<keyword evidence="3" id="KW-1185">Reference proteome</keyword>
<sequence>MDCATCPLDTASSAAPAAPPGLPAYPFTAPFTPAGPSPSVIIEFCDRCRWLHRAAWVQTELMLTFTPRIGTDAAPTKASGGAELHAVTLVRLTADETAGRFRVWLSWDGGVTCVSDRKADGEFPELKVLKQRIRDIIAPSFSLGHSDRDAMKAKSAA</sequence>